<organism evidence="1 2">
    <name type="scientific">Panagrolaimus sp. ES5</name>
    <dbReference type="NCBI Taxonomy" id="591445"/>
    <lineage>
        <taxon>Eukaryota</taxon>
        <taxon>Metazoa</taxon>
        <taxon>Ecdysozoa</taxon>
        <taxon>Nematoda</taxon>
        <taxon>Chromadorea</taxon>
        <taxon>Rhabditida</taxon>
        <taxon>Tylenchina</taxon>
        <taxon>Panagrolaimomorpha</taxon>
        <taxon>Panagrolaimoidea</taxon>
        <taxon>Panagrolaimidae</taxon>
        <taxon>Panagrolaimus</taxon>
    </lineage>
</organism>
<reference evidence="2" key="1">
    <citation type="submission" date="2022-11" db="UniProtKB">
        <authorList>
            <consortium name="WormBaseParasite"/>
        </authorList>
    </citation>
    <scope>IDENTIFICATION</scope>
</reference>
<name>A0AC34F325_9BILA</name>
<dbReference type="Proteomes" id="UP000887579">
    <property type="component" value="Unplaced"/>
</dbReference>
<evidence type="ECO:0000313" key="1">
    <source>
        <dbReference type="Proteomes" id="UP000887579"/>
    </source>
</evidence>
<accession>A0AC34F325</accession>
<dbReference type="WBParaSite" id="ES5_v2.g11379.t1">
    <property type="protein sequence ID" value="ES5_v2.g11379.t1"/>
    <property type="gene ID" value="ES5_v2.g11379"/>
</dbReference>
<protein>
    <submittedName>
        <fullName evidence="2">Uncharacterized protein</fullName>
    </submittedName>
</protein>
<proteinExistence type="predicted"/>
<evidence type="ECO:0000313" key="2">
    <source>
        <dbReference type="WBParaSite" id="ES5_v2.g11379.t1"/>
    </source>
</evidence>
<sequence length="247" mass="28017">MYPRRPNAAAHRMIANSLGQRMPSMQTEAVENHQFQQEQRPQPPPRRSMPQMQTEAVENHQFQQERRPQPPPRQSILSMQATVSNHNLQEEQPQHQQQSPYQQRMPQMQAVPNQNLQRPQPPPRRSMQQMQAPIVPNLSATPSPPESFDESMFDNNSFAFARYQALSSNRGPTATTPAATSSAVNDYSGESGPSAAPRIVRDVWSSTYYRATGRPGLYDLRRAGLLPPPAPFDPTHSYKYSDQDDWG</sequence>